<comment type="similarity">
    <text evidence="1">Belongs to the universal stress protein A family.</text>
</comment>
<organism evidence="3 4">
    <name type="scientific">Galactobacter valiniphilus</name>
    <dbReference type="NCBI Taxonomy" id="2676122"/>
    <lineage>
        <taxon>Bacteria</taxon>
        <taxon>Bacillati</taxon>
        <taxon>Actinomycetota</taxon>
        <taxon>Actinomycetes</taxon>
        <taxon>Micrococcales</taxon>
        <taxon>Micrococcaceae</taxon>
        <taxon>Galactobacter</taxon>
    </lineage>
</organism>
<feature type="domain" description="UspA" evidence="2">
    <location>
        <begin position="26"/>
        <end position="172"/>
    </location>
</feature>
<sequence length="339" mass="36347">MAAQNAPREDRASDDLRRETPGAGAIVVGVDGSEQSLDALAWAAAEAARRDLEVEAVMSYAIPTFVATAMDAGYAALDDESLRRGAEQVLRDALADLERRRSEVKDVVFVGPDKVRAYVETGDAAGTLLEYSRNAKFIVMGSRGRGGFMGRILGSVSSAVPPHAHCATVVVPKGSLERSDVDDVVVVGVDGSERARLAMLDAAREAEARDCRLRIIWALPPLTGTQAWVSAAIDYEAVMAEMREQIDAGALWLRHHFKGLDVETAVVEGIPGQVLVKESERARLVITGTRGRGGFAGVLLGSTSQAVLHHSKAPVLVVPNRKDRRVENRADFGPMPSDD</sequence>
<keyword evidence="4" id="KW-1185">Reference proteome</keyword>
<evidence type="ECO:0000259" key="2">
    <source>
        <dbReference type="Pfam" id="PF00582"/>
    </source>
</evidence>
<name>A0A399JDH8_9MICC</name>
<dbReference type="EMBL" id="QQXK01000004">
    <property type="protein sequence ID" value="RII43264.1"/>
    <property type="molecule type" value="Genomic_DNA"/>
</dbReference>
<dbReference type="CDD" id="cd00293">
    <property type="entry name" value="USP-like"/>
    <property type="match status" value="1"/>
</dbReference>
<evidence type="ECO:0000313" key="4">
    <source>
        <dbReference type="Proteomes" id="UP000265419"/>
    </source>
</evidence>
<dbReference type="InterPro" id="IPR006015">
    <property type="entry name" value="Universal_stress_UspA"/>
</dbReference>
<dbReference type="Gene3D" id="3.40.50.620">
    <property type="entry name" value="HUPs"/>
    <property type="match status" value="2"/>
</dbReference>
<comment type="caution">
    <text evidence="3">The sequence shown here is derived from an EMBL/GenBank/DDBJ whole genome shotgun (WGS) entry which is preliminary data.</text>
</comment>
<proteinExistence type="inferred from homology"/>
<dbReference type="Pfam" id="PF00582">
    <property type="entry name" value="Usp"/>
    <property type="match status" value="2"/>
</dbReference>
<dbReference type="AlphaFoldDB" id="A0A399JDH8"/>
<dbReference type="PANTHER" id="PTHR46268:SF6">
    <property type="entry name" value="UNIVERSAL STRESS PROTEIN UP12"/>
    <property type="match status" value="1"/>
</dbReference>
<reference evidence="3 4" key="1">
    <citation type="submission" date="2018-07" db="EMBL/GenBank/DDBJ databases">
        <title>Arthrobacter sp. nov., isolated from raw cow's milk with high bacterial count.</title>
        <authorList>
            <person name="Hahne J."/>
            <person name="Isele D."/>
            <person name="Lipski A."/>
        </authorList>
    </citation>
    <scope>NUCLEOTIDE SEQUENCE [LARGE SCALE GENOMIC DNA]</scope>
    <source>
        <strain evidence="3 4">JZ R-35</strain>
    </source>
</reference>
<dbReference type="SUPFAM" id="SSF52402">
    <property type="entry name" value="Adenine nucleotide alpha hydrolases-like"/>
    <property type="match status" value="2"/>
</dbReference>
<feature type="domain" description="UspA" evidence="2">
    <location>
        <begin position="185"/>
        <end position="319"/>
    </location>
</feature>
<protein>
    <submittedName>
        <fullName evidence="3">Universal stress protein</fullName>
    </submittedName>
</protein>
<evidence type="ECO:0000313" key="3">
    <source>
        <dbReference type="EMBL" id="RII43264.1"/>
    </source>
</evidence>
<dbReference type="RefSeq" id="WP_119423636.1">
    <property type="nucleotide sequence ID" value="NZ_QQXK01000004.1"/>
</dbReference>
<dbReference type="PRINTS" id="PR01438">
    <property type="entry name" value="UNVRSLSTRESS"/>
</dbReference>
<evidence type="ECO:0000256" key="1">
    <source>
        <dbReference type="ARBA" id="ARBA00008791"/>
    </source>
</evidence>
<dbReference type="InterPro" id="IPR006016">
    <property type="entry name" value="UspA"/>
</dbReference>
<dbReference type="InterPro" id="IPR014729">
    <property type="entry name" value="Rossmann-like_a/b/a_fold"/>
</dbReference>
<gene>
    <name evidence="3" type="ORF">DWB68_02885</name>
</gene>
<dbReference type="Proteomes" id="UP000265419">
    <property type="component" value="Unassembled WGS sequence"/>
</dbReference>
<dbReference type="PANTHER" id="PTHR46268">
    <property type="entry name" value="STRESS RESPONSE PROTEIN NHAX"/>
    <property type="match status" value="1"/>
</dbReference>
<accession>A0A399JDH8</accession>